<comment type="subcellular location">
    <subcellularLocation>
        <location evidence="1">Membrane</location>
        <topology evidence="1">Multi-pass membrane protein</topology>
    </subcellularLocation>
</comment>
<dbReference type="PANTHER" id="PTHR33048">
    <property type="entry name" value="PTH11-LIKE INTEGRAL MEMBRANE PROTEIN (AFU_ORTHOLOGUE AFUA_5G11245)"/>
    <property type="match status" value="1"/>
</dbReference>
<keyword evidence="3 6" id="KW-1133">Transmembrane helix</keyword>
<dbReference type="Proteomes" id="UP000078544">
    <property type="component" value="Unassembled WGS sequence"/>
</dbReference>
<reference evidence="8 9" key="1">
    <citation type="journal article" date="2016" name="Genome Biol. Evol.">
        <title>Divergent and convergent evolution of fungal pathogenicity.</title>
        <authorList>
            <person name="Shang Y."/>
            <person name="Xiao G."/>
            <person name="Zheng P."/>
            <person name="Cen K."/>
            <person name="Zhan S."/>
            <person name="Wang C."/>
        </authorList>
    </citation>
    <scope>NUCLEOTIDE SEQUENCE [LARGE SCALE GENOMIC DNA]</scope>
    <source>
        <strain evidence="8 9">RCEF 2490</strain>
    </source>
</reference>
<organism evidence="8 9">
    <name type="scientific">Moelleriella libera RCEF 2490</name>
    <dbReference type="NCBI Taxonomy" id="1081109"/>
    <lineage>
        <taxon>Eukaryota</taxon>
        <taxon>Fungi</taxon>
        <taxon>Dikarya</taxon>
        <taxon>Ascomycota</taxon>
        <taxon>Pezizomycotina</taxon>
        <taxon>Sordariomycetes</taxon>
        <taxon>Hypocreomycetidae</taxon>
        <taxon>Hypocreales</taxon>
        <taxon>Clavicipitaceae</taxon>
        <taxon>Moelleriella</taxon>
    </lineage>
</organism>
<proteinExistence type="inferred from homology"/>
<evidence type="ECO:0000313" key="8">
    <source>
        <dbReference type="EMBL" id="KZZ94255.1"/>
    </source>
</evidence>
<evidence type="ECO:0000313" key="9">
    <source>
        <dbReference type="Proteomes" id="UP000078544"/>
    </source>
</evidence>
<dbReference type="PANTHER" id="PTHR33048:SF47">
    <property type="entry name" value="INTEGRAL MEMBRANE PROTEIN-RELATED"/>
    <property type="match status" value="1"/>
</dbReference>
<evidence type="ECO:0000256" key="3">
    <source>
        <dbReference type="ARBA" id="ARBA00022989"/>
    </source>
</evidence>
<dbReference type="InterPro" id="IPR049326">
    <property type="entry name" value="Rhodopsin_dom_fungi"/>
</dbReference>
<evidence type="ECO:0000256" key="4">
    <source>
        <dbReference type="ARBA" id="ARBA00023136"/>
    </source>
</evidence>
<evidence type="ECO:0000256" key="5">
    <source>
        <dbReference type="ARBA" id="ARBA00038359"/>
    </source>
</evidence>
<dbReference type="AlphaFoldDB" id="A0A168ARQ4"/>
<keyword evidence="9" id="KW-1185">Reference proteome</keyword>
<dbReference type="STRING" id="1081109.A0A168ARQ4"/>
<evidence type="ECO:0000256" key="1">
    <source>
        <dbReference type="ARBA" id="ARBA00004141"/>
    </source>
</evidence>
<comment type="similarity">
    <text evidence="5">Belongs to the SAT4 family.</text>
</comment>
<name>A0A168ARQ4_9HYPO</name>
<dbReference type="InterPro" id="IPR052337">
    <property type="entry name" value="SAT4-like"/>
</dbReference>
<evidence type="ECO:0000256" key="2">
    <source>
        <dbReference type="ARBA" id="ARBA00022692"/>
    </source>
</evidence>
<dbReference type="EMBL" id="AZGY01000011">
    <property type="protein sequence ID" value="KZZ94255.1"/>
    <property type="molecule type" value="Genomic_DNA"/>
</dbReference>
<dbReference type="OrthoDB" id="5342292at2759"/>
<accession>A0A168ARQ4</accession>
<evidence type="ECO:0000256" key="6">
    <source>
        <dbReference type="SAM" id="Phobius"/>
    </source>
</evidence>
<dbReference type="Pfam" id="PF20684">
    <property type="entry name" value="Fung_rhodopsin"/>
    <property type="match status" value="1"/>
</dbReference>
<comment type="caution">
    <text evidence="8">The sequence shown here is derived from an EMBL/GenBank/DDBJ whole genome shotgun (WGS) entry which is preliminary data.</text>
</comment>
<feature type="transmembrane region" description="Helical" evidence="6">
    <location>
        <begin position="115"/>
        <end position="139"/>
    </location>
</feature>
<sequence>MLIDCKTDQPQLINVILMPYPPAMGLAKYLVCMQLQRVFSPWQWSSSSSAASSSSSSSRNCGGGVVVRWALNILIAVTITYYTATFFAFTFSCVPREKIWNPDMQGGHCIDTMSTIVVVGVINLLLDLGILAVPIWAIWHLQMPLKRKLGVMAVFDVGVL</sequence>
<feature type="transmembrane region" description="Helical" evidence="6">
    <location>
        <begin position="69"/>
        <end position="94"/>
    </location>
</feature>
<keyword evidence="2 6" id="KW-0812">Transmembrane</keyword>
<protein>
    <recommendedName>
        <fullName evidence="7">Rhodopsin domain-containing protein</fullName>
    </recommendedName>
</protein>
<evidence type="ECO:0000259" key="7">
    <source>
        <dbReference type="Pfam" id="PF20684"/>
    </source>
</evidence>
<keyword evidence="4 6" id="KW-0472">Membrane</keyword>
<dbReference type="GO" id="GO:0016020">
    <property type="term" value="C:membrane"/>
    <property type="evidence" value="ECO:0007669"/>
    <property type="project" value="UniProtKB-SubCell"/>
</dbReference>
<feature type="domain" description="Rhodopsin" evidence="7">
    <location>
        <begin position="67"/>
        <end position="159"/>
    </location>
</feature>
<gene>
    <name evidence="8" type="ORF">AAL_05222</name>
</gene>